<dbReference type="SUPFAM" id="SSF109604">
    <property type="entry name" value="HD-domain/PDEase-like"/>
    <property type="match status" value="1"/>
</dbReference>
<feature type="transmembrane region" description="Helical" evidence="2">
    <location>
        <begin position="413"/>
        <end position="437"/>
    </location>
</feature>
<dbReference type="PANTHER" id="PTHR36442">
    <property type="entry name" value="CYCLIC-DI-AMP PHOSPHODIESTERASE PGPH"/>
    <property type="match status" value="1"/>
</dbReference>
<feature type="transmembrane region" description="Helical" evidence="2">
    <location>
        <begin position="482"/>
        <end position="504"/>
    </location>
</feature>
<proteinExistence type="predicted"/>
<evidence type="ECO:0000259" key="3">
    <source>
        <dbReference type="SMART" id="SM00471"/>
    </source>
</evidence>
<sequence length="753" mass="85655">MKKKKSIFDKFSINKKMIFKKGMIYLVSSIFIYAILINSVLPEKYSLFEGQIAKENIKSPRDVEDELRTYEKKKEVFDKIDIQLTFDGKTKDLVSDNMESFFDYLGEQRENVKGYEADLVNDSSVNAKANYEANFQGAINNMKEKSGILLTDEEYKILLKMDESNIRNMKQTLSVAMSKIYKDTKLEVKIPTDLKDTLNNMQLYDDNQALNKKVKELIEAHKNNMEMDEQVKNDKLKDLEAEISKSIVDKNLLKIAVNICSKELRPNTFYDAEKTVALKSAALEGVEPVITKKDQIIVKEGEPITRYDISLLRQLSLLKEKNNFQWVIYLSLIAIIIMVMSINAYYLYKYENKIFRSNKLLILVNAVNVFSLLLAKLASLINPYLIPLAFAPMILTMLFNYKMAIILSILNGVLMSIIVKMDVTVCVLILLNSVIASLFLRRMDQRTDIIYSSLIISIIGSLTTVVFTILQFNNDIKYIITVTMMEFVSCIISGVLSIGVLPIFETIFGVVTTVKLLELMNPNNPLLKKLLMEAPGTYHHAVLVANLAEVAAENIGANPILTRAGAYYHDVGKLKRPIFFKENQMGRSNPHDKIGPKLSALIITSHTKDGLDLAKEYKIPKCIQDIIQQHHGTSLVKYFYITAKNNSEKPEDVLECDYRYEGPKPQSREAALVMLADGCEAAVRSIQEPTEDKIKTMVNNIIKGVVEGENLDECDISFKDLRVIRESFLKALTGIYHERIEYPKLSSMEGKKH</sequence>
<dbReference type="InterPro" id="IPR052722">
    <property type="entry name" value="PgpH_phosphodiesterase"/>
</dbReference>
<evidence type="ECO:0000256" key="1">
    <source>
        <dbReference type="SAM" id="Coils"/>
    </source>
</evidence>
<dbReference type="CDD" id="cd00077">
    <property type="entry name" value="HDc"/>
    <property type="match status" value="1"/>
</dbReference>
<dbReference type="OrthoDB" id="9806952at2"/>
<keyword evidence="2" id="KW-0812">Transmembrane</keyword>
<evidence type="ECO:0000256" key="2">
    <source>
        <dbReference type="SAM" id="Phobius"/>
    </source>
</evidence>
<dbReference type="RefSeq" id="WP_084671881.1">
    <property type="nucleotide sequence ID" value="NZ_FRAD01000003.1"/>
</dbReference>
<dbReference type="NCBIfam" id="TIGR00277">
    <property type="entry name" value="HDIG"/>
    <property type="match status" value="1"/>
</dbReference>
<keyword evidence="5" id="KW-1185">Reference proteome</keyword>
<evidence type="ECO:0000313" key="4">
    <source>
        <dbReference type="EMBL" id="SHJ45542.1"/>
    </source>
</evidence>
<dbReference type="AlphaFoldDB" id="A0A1M6JG50"/>
<dbReference type="STRING" id="1121331.SAMN02745248_00176"/>
<gene>
    <name evidence="4" type="ORF">SAMN02745248_00176</name>
</gene>
<dbReference type="Proteomes" id="UP000183952">
    <property type="component" value="Unassembled WGS sequence"/>
</dbReference>
<dbReference type="InterPro" id="IPR006674">
    <property type="entry name" value="HD_domain"/>
</dbReference>
<accession>A0A1M6JG50</accession>
<keyword evidence="1" id="KW-0175">Coiled coil</keyword>
<dbReference type="EMBL" id="FRAD01000003">
    <property type="protein sequence ID" value="SHJ45542.1"/>
    <property type="molecule type" value="Genomic_DNA"/>
</dbReference>
<dbReference type="Pfam" id="PF07698">
    <property type="entry name" value="7TM-7TMR_HD"/>
    <property type="match status" value="1"/>
</dbReference>
<dbReference type="InterPro" id="IPR011624">
    <property type="entry name" value="Metal-dep_PHydrolase_7TM_extra"/>
</dbReference>
<feature type="domain" description="HD/PDEase" evidence="3">
    <location>
        <begin position="533"/>
        <end position="691"/>
    </location>
</feature>
<dbReference type="Gene3D" id="1.10.3210.10">
    <property type="entry name" value="Hypothetical protein af1432"/>
    <property type="match status" value="1"/>
</dbReference>
<feature type="transmembrane region" description="Helical" evidence="2">
    <location>
        <begin position="449"/>
        <end position="470"/>
    </location>
</feature>
<keyword evidence="2" id="KW-1133">Transmembrane helix</keyword>
<dbReference type="Pfam" id="PF01966">
    <property type="entry name" value="HD"/>
    <property type="match status" value="1"/>
</dbReference>
<feature type="coiled-coil region" evidence="1">
    <location>
        <begin position="200"/>
        <end position="242"/>
    </location>
</feature>
<dbReference type="Pfam" id="PF07697">
    <property type="entry name" value="7TMR-HDED"/>
    <property type="match status" value="1"/>
</dbReference>
<reference evidence="4 5" key="1">
    <citation type="submission" date="2016-11" db="EMBL/GenBank/DDBJ databases">
        <authorList>
            <person name="Jaros S."/>
            <person name="Januszkiewicz K."/>
            <person name="Wedrychowicz H."/>
        </authorList>
    </citation>
    <scope>NUCLEOTIDE SEQUENCE [LARGE SCALE GENOMIC DNA]</scope>
    <source>
        <strain evidence="4 5">DSM 3090</strain>
    </source>
</reference>
<dbReference type="PANTHER" id="PTHR36442:SF1">
    <property type="entry name" value="CYCLIC-DI-AMP PHOSPHODIESTERASE PGPH"/>
    <property type="match status" value="1"/>
</dbReference>
<evidence type="ECO:0000313" key="5">
    <source>
        <dbReference type="Proteomes" id="UP000183952"/>
    </source>
</evidence>
<organism evidence="4 5">
    <name type="scientific">Hathewaya proteolytica DSM 3090</name>
    <dbReference type="NCBI Taxonomy" id="1121331"/>
    <lineage>
        <taxon>Bacteria</taxon>
        <taxon>Bacillati</taxon>
        <taxon>Bacillota</taxon>
        <taxon>Clostridia</taxon>
        <taxon>Eubacteriales</taxon>
        <taxon>Clostridiaceae</taxon>
        <taxon>Hathewaya</taxon>
    </lineage>
</organism>
<name>A0A1M6JG50_9CLOT</name>
<protein>
    <recommendedName>
        <fullName evidence="3">HD/PDEase domain-containing protein</fullName>
    </recommendedName>
</protein>
<keyword evidence="2" id="KW-0472">Membrane</keyword>
<dbReference type="InterPro" id="IPR006675">
    <property type="entry name" value="HDIG_dom"/>
</dbReference>
<feature type="transmembrane region" description="Helical" evidence="2">
    <location>
        <begin position="326"/>
        <end position="348"/>
    </location>
</feature>
<feature type="transmembrane region" description="Helical" evidence="2">
    <location>
        <begin position="360"/>
        <end position="378"/>
    </location>
</feature>
<dbReference type="SMART" id="SM00471">
    <property type="entry name" value="HDc"/>
    <property type="match status" value="1"/>
</dbReference>
<feature type="transmembrane region" description="Helical" evidence="2">
    <location>
        <begin position="384"/>
        <end position="401"/>
    </location>
</feature>
<dbReference type="InterPro" id="IPR011621">
    <property type="entry name" value="Metal-dep_PHydrolase_7TM_intra"/>
</dbReference>
<dbReference type="InterPro" id="IPR003607">
    <property type="entry name" value="HD/PDEase_dom"/>
</dbReference>